<name>A0A2P8DL79_9ACTN</name>
<sequence>MKFLRIGDLGAERPAVLDGDGTALDLSGITADIDAAFLSGGGIDRARAALEAGELAPLDPAVPGGGRVGAPIAAPGKIIGIGLNYADHAAETGASAPAEPIVFLKTPDCLNGPDDDVLIPRGSAKTDYEVELAVVIGRTARYLDGEADADAVIAGYALANDVSERAFQIERGGQWDKGKSCETFCPLGPLLVTPDEVGDPQDLGLRLSVNGEVRQNGSTKDMIFTVRHIVHYLSQFMVLRPGDVIVTGTPAGVAMAKEATPYLKPGDTVELEIDGLGRQRQHMVQA</sequence>
<accession>A0A2P8DL79</accession>
<dbReference type="InterPro" id="IPR011234">
    <property type="entry name" value="Fumarylacetoacetase-like_C"/>
</dbReference>
<evidence type="ECO:0000313" key="5">
    <source>
        <dbReference type="Proteomes" id="UP000240542"/>
    </source>
</evidence>
<protein>
    <submittedName>
        <fullName evidence="4">2-keto-4-pentenoate hydratase/2-oxohepta-3-ene-1,7-dioic acid hydratase in catechol pathway</fullName>
    </submittedName>
</protein>
<dbReference type="Gene3D" id="3.90.850.10">
    <property type="entry name" value="Fumarylacetoacetase-like, C-terminal domain"/>
    <property type="match status" value="1"/>
</dbReference>
<dbReference type="GO" id="GO:0046872">
    <property type="term" value="F:metal ion binding"/>
    <property type="evidence" value="ECO:0007669"/>
    <property type="project" value="UniProtKB-KW"/>
</dbReference>
<feature type="domain" description="Fumarylacetoacetase-like C-terminal" evidence="3">
    <location>
        <begin position="77"/>
        <end position="282"/>
    </location>
</feature>
<dbReference type="Proteomes" id="UP000240542">
    <property type="component" value="Unassembled WGS sequence"/>
</dbReference>
<dbReference type="Pfam" id="PF01557">
    <property type="entry name" value="FAA_hydrolase"/>
    <property type="match status" value="1"/>
</dbReference>
<dbReference type="AlphaFoldDB" id="A0A2P8DL79"/>
<dbReference type="OrthoDB" id="2273115at2"/>
<evidence type="ECO:0000259" key="3">
    <source>
        <dbReference type="Pfam" id="PF01557"/>
    </source>
</evidence>
<comment type="similarity">
    <text evidence="1">Belongs to the FAH family.</text>
</comment>
<dbReference type="PANTHER" id="PTHR42796">
    <property type="entry name" value="FUMARYLACETOACETATE HYDROLASE DOMAIN-CONTAINING PROTEIN 2A-RELATED"/>
    <property type="match status" value="1"/>
</dbReference>
<dbReference type="EMBL" id="PYGA01000006">
    <property type="protein sequence ID" value="PSK97976.1"/>
    <property type="molecule type" value="Genomic_DNA"/>
</dbReference>
<evidence type="ECO:0000256" key="1">
    <source>
        <dbReference type="ARBA" id="ARBA00010211"/>
    </source>
</evidence>
<comment type="caution">
    <text evidence="4">The sequence shown here is derived from an EMBL/GenBank/DDBJ whole genome shotgun (WGS) entry which is preliminary data.</text>
</comment>
<keyword evidence="5" id="KW-1185">Reference proteome</keyword>
<dbReference type="InterPro" id="IPR051121">
    <property type="entry name" value="FAH"/>
</dbReference>
<dbReference type="FunFam" id="3.90.850.10:FF:000002">
    <property type="entry name" value="2-hydroxyhepta-2,4-diene-1,7-dioate isomerase"/>
    <property type="match status" value="1"/>
</dbReference>
<dbReference type="PANTHER" id="PTHR42796:SF4">
    <property type="entry name" value="FUMARYLACETOACETATE HYDROLASE DOMAIN-CONTAINING PROTEIN 2A"/>
    <property type="match status" value="1"/>
</dbReference>
<organism evidence="4 5">
    <name type="scientific">Murinocardiopsis flavida</name>
    <dbReference type="NCBI Taxonomy" id="645275"/>
    <lineage>
        <taxon>Bacteria</taxon>
        <taxon>Bacillati</taxon>
        <taxon>Actinomycetota</taxon>
        <taxon>Actinomycetes</taxon>
        <taxon>Streptosporangiales</taxon>
        <taxon>Nocardiopsidaceae</taxon>
        <taxon>Murinocardiopsis</taxon>
    </lineage>
</organism>
<proteinExistence type="inferred from homology"/>
<evidence type="ECO:0000313" key="4">
    <source>
        <dbReference type="EMBL" id="PSK97976.1"/>
    </source>
</evidence>
<dbReference type="SUPFAM" id="SSF56529">
    <property type="entry name" value="FAH"/>
    <property type="match status" value="1"/>
</dbReference>
<keyword evidence="2" id="KW-0479">Metal-binding</keyword>
<dbReference type="GO" id="GO:0019752">
    <property type="term" value="P:carboxylic acid metabolic process"/>
    <property type="evidence" value="ECO:0007669"/>
    <property type="project" value="UniProtKB-ARBA"/>
</dbReference>
<evidence type="ECO:0000256" key="2">
    <source>
        <dbReference type="ARBA" id="ARBA00022723"/>
    </source>
</evidence>
<dbReference type="GO" id="GO:0016853">
    <property type="term" value="F:isomerase activity"/>
    <property type="evidence" value="ECO:0007669"/>
    <property type="project" value="UniProtKB-ARBA"/>
</dbReference>
<reference evidence="4 5" key="1">
    <citation type="submission" date="2018-03" db="EMBL/GenBank/DDBJ databases">
        <title>Genomic Encyclopedia of Archaeal and Bacterial Type Strains, Phase II (KMG-II): from individual species to whole genera.</title>
        <authorList>
            <person name="Goeker M."/>
        </authorList>
    </citation>
    <scope>NUCLEOTIDE SEQUENCE [LARGE SCALE GENOMIC DNA]</scope>
    <source>
        <strain evidence="4 5">DSM 45312</strain>
    </source>
</reference>
<dbReference type="InterPro" id="IPR036663">
    <property type="entry name" value="Fumarylacetoacetase_C_sf"/>
</dbReference>
<dbReference type="RefSeq" id="WP_106582934.1">
    <property type="nucleotide sequence ID" value="NZ_PYGA01000006.1"/>
</dbReference>
<gene>
    <name evidence="4" type="ORF">CLV63_10624</name>
</gene>